<keyword evidence="1" id="KW-0560">Oxidoreductase</keyword>
<name>A0ABP8J6S8_9MICO</name>
<evidence type="ECO:0000313" key="4">
    <source>
        <dbReference type="Proteomes" id="UP001500642"/>
    </source>
</evidence>
<dbReference type="RefSeq" id="WP_345030150.1">
    <property type="nucleotide sequence ID" value="NZ_BAABGL010000004.1"/>
</dbReference>
<reference evidence="4" key="1">
    <citation type="journal article" date="2019" name="Int. J. Syst. Evol. Microbiol.">
        <title>The Global Catalogue of Microorganisms (GCM) 10K type strain sequencing project: providing services to taxonomists for standard genome sequencing and annotation.</title>
        <authorList>
            <consortium name="The Broad Institute Genomics Platform"/>
            <consortium name="The Broad Institute Genome Sequencing Center for Infectious Disease"/>
            <person name="Wu L."/>
            <person name="Ma J."/>
        </authorList>
    </citation>
    <scope>NUCLEOTIDE SEQUENCE [LARGE SCALE GENOMIC DNA]</scope>
    <source>
        <strain evidence="4">JCM 17808</strain>
    </source>
</reference>
<dbReference type="Gene3D" id="3.30.9.10">
    <property type="entry name" value="D-Amino Acid Oxidase, subunit A, domain 2"/>
    <property type="match status" value="1"/>
</dbReference>
<dbReference type="PANTHER" id="PTHR13847:SF289">
    <property type="entry name" value="GLYCINE OXIDASE"/>
    <property type="match status" value="1"/>
</dbReference>
<proteinExistence type="predicted"/>
<dbReference type="PANTHER" id="PTHR13847">
    <property type="entry name" value="SARCOSINE DEHYDROGENASE-RELATED"/>
    <property type="match status" value="1"/>
</dbReference>
<dbReference type="EMBL" id="BAABGL010000004">
    <property type="protein sequence ID" value="GAA4386053.1"/>
    <property type="molecule type" value="Genomic_DNA"/>
</dbReference>
<dbReference type="SUPFAM" id="SSF51905">
    <property type="entry name" value="FAD/NAD(P)-binding domain"/>
    <property type="match status" value="1"/>
</dbReference>
<evidence type="ECO:0000259" key="2">
    <source>
        <dbReference type="Pfam" id="PF01266"/>
    </source>
</evidence>
<dbReference type="InterPro" id="IPR036188">
    <property type="entry name" value="FAD/NAD-bd_sf"/>
</dbReference>
<evidence type="ECO:0000256" key="1">
    <source>
        <dbReference type="ARBA" id="ARBA00023002"/>
    </source>
</evidence>
<feature type="domain" description="FAD dependent oxidoreductase" evidence="2">
    <location>
        <begin position="2"/>
        <end position="349"/>
    </location>
</feature>
<accession>A0ABP8J6S8</accession>
<sequence>MKIIVIGAGILGLTAAYSLSERGHEVVVLEKEAPFAGASHRSFAWLNANNKFPRSYYQINRSGLDEHKRLQLEFPSDRTWFHPSGNVLVDFTETRTATYEKRISDAKEMGYPVEMIDLSTLRALEPSIQWPEKIESALFYPEEAWLDNDVLGEEIVRVLGERGVEIRIAQVASIESDDRGAQVNLTDGTGISADFSVLATGAWSRELAQASGLFVPVADLAEQSTRTHSLLGLTEPVTVPLQRIVISDRLNVRPRHDGRMWVQVARLEERVTEGQNQRMLDEVASEMEVELERFFGQKVPMEKVYYSGRSFPEDGHSIVGFLDEPRKVYTIVTHSGMTLGPLFGRLAAEELEGQDSELLADFRPSRFAGREVEPAEFDYFIGRQ</sequence>
<protein>
    <submittedName>
        <fullName evidence="3">FAD-dependent oxidoreductase</fullName>
    </submittedName>
</protein>
<evidence type="ECO:0000313" key="3">
    <source>
        <dbReference type="EMBL" id="GAA4386053.1"/>
    </source>
</evidence>
<organism evidence="3 4">
    <name type="scientific">Brevibacterium pityocampae</name>
    <dbReference type="NCBI Taxonomy" id="506594"/>
    <lineage>
        <taxon>Bacteria</taxon>
        <taxon>Bacillati</taxon>
        <taxon>Actinomycetota</taxon>
        <taxon>Actinomycetes</taxon>
        <taxon>Micrococcales</taxon>
        <taxon>Brevibacteriaceae</taxon>
        <taxon>Brevibacterium</taxon>
    </lineage>
</organism>
<dbReference type="Proteomes" id="UP001500642">
    <property type="component" value="Unassembled WGS sequence"/>
</dbReference>
<dbReference type="InterPro" id="IPR006076">
    <property type="entry name" value="FAD-dep_OxRdtase"/>
</dbReference>
<comment type="caution">
    <text evidence="3">The sequence shown here is derived from an EMBL/GenBank/DDBJ whole genome shotgun (WGS) entry which is preliminary data.</text>
</comment>
<gene>
    <name evidence="3" type="ORF">GCM10023167_08540</name>
</gene>
<keyword evidence="4" id="KW-1185">Reference proteome</keyword>
<dbReference type="Pfam" id="PF01266">
    <property type="entry name" value="DAO"/>
    <property type="match status" value="1"/>
</dbReference>
<dbReference type="Gene3D" id="3.50.50.60">
    <property type="entry name" value="FAD/NAD(P)-binding domain"/>
    <property type="match status" value="1"/>
</dbReference>